<feature type="transmembrane region" description="Helical" evidence="1">
    <location>
        <begin position="370"/>
        <end position="394"/>
    </location>
</feature>
<keyword evidence="3" id="KW-1185">Reference proteome</keyword>
<dbReference type="Proteomes" id="UP000320672">
    <property type="component" value="Chromosome"/>
</dbReference>
<reference evidence="2 3" key="1">
    <citation type="submission" date="2019-02" db="EMBL/GenBank/DDBJ databases">
        <title>Deep-cultivation of Planctomycetes and their phenomic and genomic characterization uncovers novel biology.</title>
        <authorList>
            <person name="Wiegand S."/>
            <person name="Jogler M."/>
            <person name="Boedeker C."/>
            <person name="Pinto D."/>
            <person name="Vollmers J."/>
            <person name="Rivas-Marin E."/>
            <person name="Kohn T."/>
            <person name="Peeters S.H."/>
            <person name="Heuer A."/>
            <person name="Rast P."/>
            <person name="Oberbeckmann S."/>
            <person name="Bunk B."/>
            <person name="Jeske O."/>
            <person name="Meyerdierks A."/>
            <person name="Storesund J.E."/>
            <person name="Kallscheuer N."/>
            <person name="Luecker S."/>
            <person name="Lage O.M."/>
            <person name="Pohl T."/>
            <person name="Merkel B.J."/>
            <person name="Hornburger P."/>
            <person name="Mueller R.-W."/>
            <person name="Bruemmer F."/>
            <person name="Labrenz M."/>
            <person name="Spormann A.M."/>
            <person name="Op den Camp H."/>
            <person name="Overmann J."/>
            <person name="Amann R."/>
            <person name="Jetten M.S.M."/>
            <person name="Mascher T."/>
            <person name="Medema M.H."/>
            <person name="Devos D.P."/>
            <person name="Kaster A.-K."/>
            <person name="Ovreas L."/>
            <person name="Rohde M."/>
            <person name="Galperin M.Y."/>
            <person name="Jogler C."/>
        </authorList>
    </citation>
    <scope>NUCLEOTIDE SEQUENCE [LARGE SCALE GENOMIC DNA]</scope>
    <source>
        <strain evidence="2 3">FF011L</strain>
    </source>
</reference>
<feature type="transmembrane region" description="Helical" evidence="1">
    <location>
        <begin position="306"/>
        <end position="325"/>
    </location>
</feature>
<dbReference type="EMBL" id="CP036262">
    <property type="protein sequence ID" value="QDS93768.1"/>
    <property type="molecule type" value="Genomic_DNA"/>
</dbReference>
<feature type="transmembrane region" description="Helical" evidence="1">
    <location>
        <begin position="267"/>
        <end position="286"/>
    </location>
</feature>
<accession>A0A517MFV6</accession>
<evidence type="ECO:0000313" key="2">
    <source>
        <dbReference type="EMBL" id="QDS93768.1"/>
    </source>
</evidence>
<evidence type="ECO:0000313" key="3">
    <source>
        <dbReference type="Proteomes" id="UP000320672"/>
    </source>
</evidence>
<evidence type="ECO:0008006" key="4">
    <source>
        <dbReference type="Google" id="ProtNLM"/>
    </source>
</evidence>
<feature type="transmembrane region" description="Helical" evidence="1">
    <location>
        <begin position="220"/>
        <end position="241"/>
    </location>
</feature>
<sequence length="550" mass="60667">MQVNEAPDFSRRRLTLLSLGLAVLTVALRWSFCHESLWVDELHSAWAVWDELALVSERSSAGNQTPWYFWGLWAWKQIFGGSEVALRAPSLLASAISVFAITWAAAVHSRQFVVGLLAGGLLAVEFRAVEFGTEVRVYALLIVLSILSARGWLTVLESSESSDAVETPWSLPWFRKVAMIWLPGFAAVLLHPTAALTVGMLAAVGGVLGITTQKRVRTAIYAAAGSIGFVLLALAVNGVAVRNVWSIRHQWAQFAIPRSGIELYRMWPWQLVIAAVLALIVVVVGCRVFCGNRAKTEGTKQPKSNAALLCLGTVLAATTLCWVVAFLEWLPMWHVRYLIGLLPLMMWGTADLWGIVFAKMNCTRMRFLTASMNGAIAVCLVGWLVHSQGTWWLWMPTKPNVPNVVLRGEDWRSAIAWLQDHRQANEPVYLGAELIESSLLTDGVEDASADRLKEYLLFPTSGPYAIDVKEPLGLAFLSMRSDLKRILAPSPQQGVKVRWLVYRMDEASVEQAYNQANLPDIASPAIARTNGATEAFGGVTIVRLETQAEE</sequence>
<keyword evidence="1" id="KW-0472">Membrane</keyword>
<feature type="transmembrane region" description="Helical" evidence="1">
    <location>
        <begin position="180"/>
        <end position="208"/>
    </location>
</feature>
<feature type="transmembrane region" description="Helical" evidence="1">
    <location>
        <begin position="96"/>
        <end position="123"/>
    </location>
</feature>
<protein>
    <recommendedName>
        <fullName evidence="4">Glycosyltransferase RgtA/B/C/D-like domain-containing protein</fullName>
    </recommendedName>
</protein>
<organism evidence="2 3">
    <name type="scientific">Roseimaritima multifibrata</name>
    <dbReference type="NCBI Taxonomy" id="1930274"/>
    <lineage>
        <taxon>Bacteria</taxon>
        <taxon>Pseudomonadati</taxon>
        <taxon>Planctomycetota</taxon>
        <taxon>Planctomycetia</taxon>
        <taxon>Pirellulales</taxon>
        <taxon>Pirellulaceae</taxon>
        <taxon>Roseimaritima</taxon>
    </lineage>
</organism>
<keyword evidence="1" id="KW-1133">Transmembrane helix</keyword>
<dbReference type="KEGG" id="rml:FF011L_25410"/>
<gene>
    <name evidence="2" type="ORF">FF011L_25410</name>
</gene>
<dbReference type="OrthoDB" id="241905at2"/>
<name>A0A517MFV6_9BACT</name>
<feature type="transmembrane region" description="Helical" evidence="1">
    <location>
        <begin position="337"/>
        <end position="358"/>
    </location>
</feature>
<dbReference type="AlphaFoldDB" id="A0A517MFV6"/>
<proteinExistence type="predicted"/>
<evidence type="ECO:0000256" key="1">
    <source>
        <dbReference type="SAM" id="Phobius"/>
    </source>
</evidence>
<keyword evidence="1" id="KW-0812">Transmembrane</keyword>